<evidence type="ECO:0000256" key="1">
    <source>
        <dbReference type="ARBA" id="ARBA00001947"/>
    </source>
</evidence>
<feature type="non-terminal residue" evidence="6">
    <location>
        <position position="1"/>
    </location>
</feature>
<dbReference type="GO" id="GO:0030574">
    <property type="term" value="P:collagen catabolic process"/>
    <property type="evidence" value="ECO:0007669"/>
    <property type="project" value="TreeGrafter"/>
</dbReference>
<dbReference type="OrthoDB" id="406838at2759"/>
<dbReference type="InterPro" id="IPR002477">
    <property type="entry name" value="Peptidoglycan-bd-like"/>
</dbReference>
<comment type="caution">
    <text evidence="6">The sequence shown here is derived from an EMBL/GenBank/DDBJ whole genome shotgun (WGS) entry which is preliminary data.</text>
</comment>
<feature type="domain" description="Peptidoglycan binding-like" evidence="5">
    <location>
        <begin position="2"/>
        <end position="53"/>
    </location>
</feature>
<dbReference type="Gene3D" id="3.40.390.10">
    <property type="entry name" value="Collagenase (Catalytic Domain)"/>
    <property type="match status" value="1"/>
</dbReference>
<protein>
    <submittedName>
        <fullName evidence="6">Similar to Mmp2: Matrix metalloproteinase-2 (Drosophila melanogaster)</fullName>
    </submittedName>
</protein>
<comment type="cofactor">
    <cofactor evidence="1">
        <name>Zn(2+)</name>
        <dbReference type="ChEBI" id="CHEBI:29105"/>
    </cofactor>
</comment>
<accession>A0A8J2H9Y3</accession>
<dbReference type="AlphaFoldDB" id="A0A8J2H9Y3"/>
<organism evidence="6 7">
    <name type="scientific">Cotesia congregata</name>
    <name type="common">Parasitoid wasp</name>
    <name type="synonym">Apanteles congregatus</name>
    <dbReference type="NCBI Taxonomy" id="51543"/>
    <lineage>
        <taxon>Eukaryota</taxon>
        <taxon>Metazoa</taxon>
        <taxon>Ecdysozoa</taxon>
        <taxon>Arthropoda</taxon>
        <taxon>Hexapoda</taxon>
        <taxon>Insecta</taxon>
        <taxon>Pterygota</taxon>
        <taxon>Neoptera</taxon>
        <taxon>Endopterygota</taxon>
        <taxon>Hymenoptera</taxon>
        <taxon>Apocrita</taxon>
        <taxon>Ichneumonoidea</taxon>
        <taxon>Braconidae</taxon>
        <taxon>Microgastrinae</taxon>
        <taxon>Cotesia</taxon>
    </lineage>
</organism>
<dbReference type="Pfam" id="PF01471">
    <property type="entry name" value="PG_binding_1"/>
    <property type="match status" value="1"/>
</dbReference>
<comment type="similarity">
    <text evidence="2">Belongs to the peptidase M10A family.</text>
</comment>
<keyword evidence="7" id="KW-1185">Reference proteome</keyword>
<evidence type="ECO:0000256" key="3">
    <source>
        <dbReference type="ARBA" id="ARBA00022729"/>
    </source>
</evidence>
<dbReference type="GO" id="GO:0030198">
    <property type="term" value="P:extracellular matrix organization"/>
    <property type="evidence" value="ECO:0007669"/>
    <property type="project" value="TreeGrafter"/>
</dbReference>
<dbReference type="EMBL" id="CAJNRD030001119">
    <property type="protein sequence ID" value="CAG5089237.1"/>
    <property type="molecule type" value="Genomic_DNA"/>
</dbReference>
<dbReference type="PANTHER" id="PTHR10201">
    <property type="entry name" value="MATRIX METALLOPROTEINASE"/>
    <property type="match status" value="1"/>
</dbReference>
<reference evidence="6" key="1">
    <citation type="submission" date="2021-04" db="EMBL/GenBank/DDBJ databases">
        <authorList>
            <person name="Chebbi M.A.C M."/>
        </authorList>
    </citation>
    <scope>NUCLEOTIDE SEQUENCE</scope>
</reference>
<dbReference type="PANTHER" id="PTHR10201:SF291">
    <property type="entry name" value="MATRIX METALLOPROTEINASE 1, ISOFORM C-RELATED"/>
    <property type="match status" value="1"/>
</dbReference>
<keyword evidence="4" id="KW-0482">Metalloprotease</keyword>
<name>A0A8J2H9Y3_COTCN</name>
<keyword evidence="4" id="KW-0645">Protease</keyword>
<evidence type="ECO:0000313" key="6">
    <source>
        <dbReference type="EMBL" id="CAG5089237.1"/>
    </source>
</evidence>
<dbReference type="Proteomes" id="UP000786811">
    <property type="component" value="Unassembled WGS sequence"/>
</dbReference>
<evidence type="ECO:0000313" key="7">
    <source>
        <dbReference type="Proteomes" id="UP000786811"/>
    </source>
</evidence>
<proteinExistence type="inferred from homology"/>
<gene>
    <name evidence="6" type="ORF">HICCMSTLAB_LOCUS5158</name>
</gene>
<sequence length="91" mass="10899">HNYLMKFGYLPESDLETGNLRTDDQLKEAIKELQRFGNVKVTGEIDEATQKLMKARRCGLADKPDLRFERLRHKRFTIHGQHWPYKNLTWR</sequence>
<keyword evidence="3" id="KW-0732">Signal</keyword>
<evidence type="ECO:0000256" key="4">
    <source>
        <dbReference type="ARBA" id="ARBA00023049"/>
    </source>
</evidence>
<dbReference type="SUPFAM" id="SSF47090">
    <property type="entry name" value="PGBD-like"/>
    <property type="match status" value="1"/>
</dbReference>
<dbReference type="GO" id="GO:0005615">
    <property type="term" value="C:extracellular space"/>
    <property type="evidence" value="ECO:0007669"/>
    <property type="project" value="TreeGrafter"/>
</dbReference>
<evidence type="ECO:0000259" key="5">
    <source>
        <dbReference type="Pfam" id="PF01471"/>
    </source>
</evidence>
<dbReference type="InterPro" id="IPR036365">
    <property type="entry name" value="PGBD-like_sf"/>
</dbReference>
<evidence type="ECO:0000256" key="2">
    <source>
        <dbReference type="ARBA" id="ARBA00010370"/>
    </source>
</evidence>
<dbReference type="GO" id="GO:0004222">
    <property type="term" value="F:metalloendopeptidase activity"/>
    <property type="evidence" value="ECO:0007669"/>
    <property type="project" value="TreeGrafter"/>
</dbReference>
<keyword evidence="4" id="KW-0378">Hydrolase</keyword>
<dbReference type="InterPro" id="IPR024079">
    <property type="entry name" value="MetalloPept_cat_dom_sf"/>
</dbReference>